<dbReference type="Gene3D" id="1.10.1750.10">
    <property type="match status" value="1"/>
</dbReference>
<dbReference type="EMBL" id="CP010802">
    <property type="protein sequence ID" value="ALC15934.1"/>
    <property type="molecule type" value="Genomic_DNA"/>
</dbReference>
<evidence type="ECO:0000259" key="2">
    <source>
        <dbReference type="SMART" id="SM01321"/>
    </source>
</evidence>
<dbReference type="GO" id="GO:0006270">
    <property type="term" value="P:DNA replication initiation"/>
    <property type="evidence" value="ECO:0007669"/>
    <property type="project" value="InterPro"/>
</dbReference>
<feature type="domain" description="Transposase IS200-like" evidence="2">
    <location>
        <begin position="9"/>
        <end position="123"/>
    </location>
</feature>
<evidence type="ECO:0000313" key="3">
    <source>
        <dbReference type="EMBL" id="ALC15934.1"/>
    </source>
</evidence>
<proteinExistence type="predicted"/>
<gene>
    <name evidence="3" type="ORF">DSOUD_1152</name>
</gene>
<dbReference type="InterPro" id="IPR010921">
    <property type="entry name" value="Trp_repressor/repl_initiator"/>
</dbReference>
<dbReference type="Proteomes" id="UP000057158">
    <property type="component" value="Chromosome"/>
</dbReference>
<accession>A0A0M4D0B9</accession>
<dbReference type="InterPro" id="IPR013159">
    <property type="entry name" value="DnaA_C"/>
</dbReference>
<evidence type="ECO:0000313" key="4">
    <source>
        <dbReference type="Proteomes" id="UP000057158"/>
    </source>
</evidence>
<feature type="domain" description="Chromosomal replication initiator DnaA C-terminal" evidence="1">
    <location>
        <begin position="222"/>
        <end position="290"/>
    </location>
</feature>
<dbReference type="GO" id="GO:0006275">
    <property type="term" value="P:regulation of DNA replication"/>
    <property type="evidence" value="ECO:0007669"/>
    <property type="project" value="InterPro"/>
</dbReference>
<dbReference type="Gene3D" id="3.30.70.1290">
    <property type="entry name" value="Transposase IS200-like"/>
    <property type="match status" value="1"/>
</dbReference>
<protein>
    <submittedName>
        <fullName evidence="3">REP element-mobilizing transposase RayT</fullName>
    </submittedName>
</protein>
<dbReference type="GO" id="GO:0043565">
    <property type="term" value="F:sequence-specific DNA binding"/>
    <property type="evidence" value="ECO:0007669"/>
    <property type="project" value="InterPro"/>
</dbReference>
<reference evidence="3 4" key="1">
    <citation type="submission" date="2015-07" db="EMBL/GenBank/DDBJ databases">
        <title>Isolation and Genomic Characterization of a Novel Halophilic Metal-Reducing Deltaproteobacterium from the Deep Subsurface.</title>
        <authorList>
            <person name="Badalamenti J.P."/>
            <person name="Summers Z.M."/>
            <person name="Gralnick J.A."/>
            <person name="Bond D.R."/>
        </authorList>
    </citation>
    <scope>NUCLEOTIDE SEQUENCE [LARGE SCALE GENOMIC DNA]</scope>
    <source>
        <strain evidence="3 4">WTL</strain>
    </source>
</reference>
<dbReference type="PANTHER" id="PTHR34322">
    <property type="entry name" value="TRANSPOSASE, Y1_TNP DOMAIN-CONTAINING"/>
    <property type="match status" value="1"/>
</dbReference>
<dbReference type="OrthoDB" id="9800147at2"/>
<dbReference type="GO" id="GO:0006313">
    <property type="term" value="P:DNA transposition"/>
    <property type="evidence" value="ECO:0007669"/>
    <property type="project" value="InterPro"/>
</dbReference>
<dbReference type="InterPro" id="IPR002686">
    <property type="entry name" value="Transposase_17"/>
</dbReference>
<dbReference type="PANTHER" id="PTHR34322:SF2">
    <property type="entry name" value="TRANSPOSASE IS200-LIKE DOMAIN-CONTAINING PROTEIN"/>
    <property type="match status" value="1"/>
</dbReference>
<keyword evidence="4" id="KW-1185">Reference proteome</keyword>
<dbReference type="GO" id="GO:0004803">
    <property type="term" value="F:transposase activity"/>
    <property type="evidence" value="ECO:0007669"/>
    <property type="project" value="InterPro"/>
</dbReference>
<dbReference type="AlphaFoldDB" id="A0A0M4D0B9"/>
<dbReference type="STRING" id="1603606.DSOUD_1152"/>
<dbReference type="InterPro" id="IPR036515">
    <property type="entry name" value="Transposase_17_sf"/>
</dbReference>
<dbReference type="Pfam" id="PF01797">
    <property type="entry name" value="Y1_Tnp"/>
    <property type="match status" value="1"/>
</dbReference>
<dbReference type="GO" id="GO:0005524">
    <property type="term" value="F:ATP binding"/>
    <property type="evidence" value="ECO:0007669"/>
    <property type="project" value="InterPro"/>
</dbReference>
<dbReference type="SUPFAM" id="SSF143422">
    <property type="entry name" value="Transposase IS200-like"/>
    <property type="match status" value="1"/>
</dbReference>
<dbReference type="SUPFAM" id="SSF48295">
    <property type="entry name" value="TrpR-like"/>
    <property type="match status" value="1"/>
</dbReference>
<dbReference type="PATRIC" id="fig|1603606.3.peg.1259"/>
<sequence>MPRKPRLHYPGAVYHVILRGNSGQDVFFDAGDRTRFFLLMQESVERFGYRVHAFCLMTTHLHLALQVGDIPLSRIMQNVGFRYTQFINRKYHRTGHLFQGRYKALLIDADSYLLELIRYIHLNPVRAGMVRSPEEYPWSSHSSYDGAVPRPPWLTVDWALAQFAGEADTAVERYQTFVADGLGEGHRKDFHSGSFEGRALGDDSFIDQALLKAEEKRVSDIALNQVIASVCLIYQLTTAELRAAGKAQPAAEARAVAALLVRNSDSLSLIELAGFLKRDLSGLSHAARRIERRVKTDGLLGAKWQEVSENLRISVCQA</sequence>
<organism evidence="3 4">
    <name type="scientific">Desulfuromonas soudanensis</name>
    <dbReference type="NCBI Taxonomy" id="1603606"/>
    <lineage>
        <taxon>Bacteria</taxon>
        <taxon>Pseudomonadati</taxon>
        <taxon>Thermodesulfobacteriota</taxon>
        <taxon>Desulfuromonadia</taxon>
        <taxon>Desulfuromonadales</taxon>
        <taxon>Desulfuromonadaceae</taxon>
        <taxon>Desulfuromonas</taxon>
    </lineage>
</organism>
<dbReference type="SMART" id="SM00760">
    <property type="entry name" value="Bac_DnaA_C"/>
    <property type="match status" value="1"/>
</dbReference>
<evidence type="ECO:0000259" key="1">
    <source>
        <dbReference type="SMART" id="SM00760"/>
    </source>
</evidence>
<dbReference type="KEGG" id="des:DSOUD_1152"/>
<dbReference type="SMART" id="SM01321">
    <property type="entry name" value="Y1_Tnp"/>
    <property type="match status" value="1"/>
</dbReference>
<name>A0A0M4D0B9_9BACT</name>